<gene>
    <name evidence="2" type="ordered locus">HacjB3_05220</name>
    <name evidence="3" type="ORF">C497_03605</name>
</gene>
<dbReference type="InterPro" id="IPR005149">
    <property type="entry name" value="Tscrpt_reg_PadR_N"/>
</dbReference>
<dbReference type="EMBL" id="AOHV01000010">
    <property type="protein sequence ID" value="ELY40151.1"/>
    <property type="molecule type" value="Genomic_DNA"/>
</dbReference>
<dbReference type="HOGENOM" id="CLU_151709_0_0_2"/>
<evidence type="ECO:0000313" key="4">
    <source>
        <dbReference type="Proteomes" id="UP000000390"/>
    </source>
</evidence>
<dbReference type="AlphaFoldDB" id="D8J9M3"/>
<dbReference type="STRING" id="795797.HacjB3_05220"/>
<sequence length="105" mass="11566">MSDIATLAGLTAFQRDVLMTTAELGASHGLGIKSRVEEHYETEINHGRLYPNLDTLVEEGLVEKSSRDRRTNEYRVTERGRDLLRSNGKRYLSAAAGVEMAGGAN</sequence>
<proteinExistence type="predicted"/>
<feature type="domain" description="Transcription regulator PadR N-terminal" evidence="1">
    <location>
        <begin position="23"/>
        <end position="85"/>
    </location>
</feature>
<evidence type="ECO:0000313" key="3">
    <source>
        <dbReference type="EMBL" id="ELY40151.1"/>
    </source>
</evidence>
<dbReference type="InterPro" id="IPR036390">
    <property type="entry name" value="WH_DNA-bd_sf"/>
</dbReference>
<dbReference type="PATRIC" id="fig|795797.18.peg.1049"/>
<dbReference type="Proteomes" id="UP000011645">
    <property type="component" value="Unassembled WGS sequence"/>
</dbReference>
<reference evidence="3 5" key="2">
    <citation type="journal article" date="2014" name="PLoS Genet.">
        <title>Phylogenetically driven sequencing of extremely halophilic archaea reveals strategies for static and dynamic osmo-response.</title>
        <authorList>
            <person name="Becker E.A."/>
            <person name="Seitzer P.M."/>
            <person name="Tritt A."/>
            <person name="Larsen D."/>
            <person name="Krusor M."/>
            <person name="Yao A.I."/>
            <person name="Wu D."/>
            <person name="Madern D."/>
            <person name="Eisen J.A."/>
            <person name="Darling A.E."/>
            <person name="Facciotti M.T."/>
        </authorList>
    </citation>
    <scope>NUCLEOTIDE SEQUENCE [LARGE SCALE GENOMIC DNA]</scope>
    <source>
        <strain evidence="3">B3</strain>
        <strain evidence="5">DSM 18796 / CECT 7217 / JCM 14584 / KCTC 4019 / B3</strain>
    </source>
</reference>
<dbReference type="OrthoDB" id="262522at2157"/>
<dbReference type="eggNOG" id="arCOG00005">
    <property type="taxonomic scope" value="Archaea"/>
</dbReference>
<protein>
    <submittedName>
        <fullName evidence="2">Transcription regulator</fullName>
    </submittedName>
    <submittedName>
        <fullName evidence="3">Transcriptional regulator</fullName>
    </submittedName>
</protein>
<dbReference type="RefSeq" id="WP_008414568.1">
    <property type="nucleotide sequence ID" value="NC_014297.1"/>
</dbReference>
<evidence type="ECO:0000259" key="1">
    <source>
        <dbReference type="Pfam" id="PF03551"/>
    </source>
</evidence>
<keyword evidence="5" id="KW-1185">Reference proteome</keyword>
<dbReference type="InterPro" id="IPR036388">
    <property type="entry name" value="WH-like_DNA-bd_sf"/>
</dbReference>
<accession>D8J9M3</accession>
<dbReference type="EMBL" id="CP002062">
    <property type="protein sequence ID" value="ADJ14435.1"/>
    <property type="molecule type" value="Genomic_DNA"/>
</dbReference>
<organism evidence="2 4">
    <name type="scientific">Halalkalicoccus jeotgali (strain DSM 18796 / CECT 7217 / JCM 14584 / KCTC 4019 / B3)</name>
    <dbReference type="NCBI Taxonomy" id="795797"/>
    <lineage>
        <taxon>Archaea</taxon>
        <taxon>Methanobacteriati</taxon>
        <taxon>Methanobacteriota</taxon>
        <taxon>Stenosarchaea group</taxon>
        <taxon>Halobacteria</taxon>
        <taxon>Halobacteriales</taxon>
        <taxon>Halococcaceae</taxon>
        <taxon>Halalkalicoccus</taxon>
    </lineage>
</organism>
<evidence type="ECO:0000313" key="2">
    <source>
        <dbReference type="EMBL" id="ADJ14435.1"/>
    </source>
</evidence>
<evidence type="ECO:0000313" key="5">
    <source>
        <dbReference type="Proteomes" id="UP000011645"/>
    </source>
</evidence>
<dbReference type="Gene3D" id="1.10.10.10">
    <property type="entry name" value="Winged helix-like DNA-binding domain superfamily/Winged helix DNA-binding domain"/>
    <property type="match status" value="1"/>
</dbReference>
<dbReference type="Pfam" id="PF03551">
    <property type="entry name" value="PadR"/>
    <property type="match status" value="1"/>
</dbReference>
<dbReference type="Proteomes" id="UP000000390">
    <property type="component" value="Chromosome"/>
</dbReference>
<dbReference type="KEGG" id="hje:HacjB3_05220"/>
<dbReference type="SUPFAM" id="SSF46785">
    <property type="entry name" value="Winged helix' DNA-binding domain"/>
    <property type="match status" value="1"/>
</dbReference>
<reference evidence="2 4" key="1">
    <citation type="journal article" date="2010" name="J. Bacteriol.">
        <title>Complete genome sequence of Halalkalicoccus jeotgali B3(T), an extremely halophilic archaeon.</title>
        <authorList>
            <person name="Roh S.W."/>
            <person name="Nam Y.D."/>
            <person name="Nam S.H."/>
            <person name="Choi S.H."/>
            <person name="Park H.S."/>
            <person name="Bae J.W."/>
        </authorList>
    </citation>
    <scope>NUCLEOTIDE SEQUENCE [LARGE SCALE GENOMIC DNA]</scope>
    <source>
        <strain evidence="2">B3</strain>
        <strain evidence="4">DSM 18796 / CECT 7217 / JCM 14584 / KCTC 4019 / B3</strain>
    </source>
</reference>
<name>D8J9M3_HALJB</name>
<dbReference type="GeneID" id="9418848"/>